<dbReference type="GO" id="GO:0032934">
    <property type="term" value="F:sterol binding"/>
    <property type="evidence" value="ECO:0007669"/>
    <property type="project" value="InterPro"/>
</dbReference>
<dbReference type="PANTHER" id="PTHR11306">
    <property type="entry name" value="NIEMANN PICK TYPE C2 PROTEIN NPC2-RELATED"/>
    <property type="match status" value="1"/>
</dbReference>
<keyword evidence="11" id="KW-1185">Reference proteome</keyword>
<evidence type="ECO:0000256" key="3">
    <source>
        <dbReference type="ARBA" id="ARBA00011245"/>
    </source>
</evidence>
<evidence type="ECO:0000256" key="5">
    <source>
        <dbReference type="ARBA" id="ARBA00022448"/>
    </source>
</evidence>
<feature type="domain" description="MD-2-related lipid-recognition" evidence="9">
    <location>
        <begin position="21"/>
        <end position="142"/>
    </location>
</feature>
<evidence type="ECO:0000259" key="9">
    <source>
        <dbReference type="SMART" id="SM00737"/>
    </source>
</evidence>
<proteinExistence type="inferred from homology"/>
<keyword evidence="7" id="KW-0445">Lipid transport</keyword>
<comment type="subunit">
    <text evidence="3">Monomer.</text>
</comment>
<dbReference type="EMBL" id="JAAAHY010000946">
    <property type="protein sequence ID" value="KAF9954796.1"/>
    <property type="molecule type" value="Genomic_DNA"/>
</dbReference>
<evidence type="ECO:0000256" key="2">
    <source>
        <dbReference type="ARBA" id="ARBA00006370"/>
    </source>
</evidence>
<name>A0A9P6IZ54_MORAP</name>
<comment type="function">
    <text evidence="1">Catalyzes the intermembrane transfer of phosphatidylglycerol and phosphatidylinositol.</text>
</comment>
<dbReference type="Proteomes" id="UP000738359">
    <property type="component" value="Unassembled WGS sequence"/>
</dbReference>
<evidence type="ECO:0000313" key="11">
    <source>
        <dbReference type="Proteomes" id="UP000738359"/>
    </source>
</evidence>
<feature type="signal peptide" evidence="8">
    <location>
        <begin position="1"/>
        <end position="19"/>
    </location>
</feature>
<keyword evidence="6 8" id="KW-0732">Signal</keyword>
<dbReference type="GO" id="GO:0015918">
    <property type="term" value="P:sterol transport"/>
    <property type="evidence" value="ECO:0007669"/>
    <property type="project" value="InterPro"/>
</dbReference>
<evidence type="ECO:0000256" key="4">
    <source>
        <dbReference type="ARBA" id="ARBA00016056"/>
    </source>
</evidence>
<dbReference type="PANTHER" id="PTHR11306:SF0">
    <property type="entry name" value="PHOSPHATIDYLGLYCEROL_PHOSPHATIDYLINOSITOL TRANSFER PROTEIN"/>
    <property type="match status" value="1"/>
</dbReference>
<evidence type="ECO:0000256" key="7">
    <source>
        <dbReference type="ARBA" id="ARBA00023055"/>
    </source>
</evidence>
<comment type="similarity">
    <text evidence="2">Belongs to the NPC2 family.</text>
</comment>
<dbReference type="OrthoDB" id="6409159at2759"/>
<evidence type="ECO:0000256" key="8">
    <source>
        <dbReference type="SAM" id="SignalP"/>
    </source>
</evidence>
<dbReference type="SMART" id="SM00737">
    <property type="entry name" value="ML"/>
    <property type="match status" value="1"/>
</dbReference>
<evidence type="ECO:0000256" key="1">
    <source>
        <dbReference type="ARBA" id="ARBA00002053"/>
    </source>
</evidence>
<dbReference type="InterPro" id="IPR014756">
    <property type="entry name" value="Ig_E-set"/>
</dbReference>
<comment type="caution">
    <text evidence="10">The sequence shown here is derived from an EMBL/GenBank/DDBJ whole genome shotgun (WGS) entry which is preliminary data.</text>
</comment>
<evidence type="ECO:0000256" key="6">
    <source>
        <dbReference type="ARBA" id="ARBA00022729"/>
    </source>
</evidence>
<organism evidence="10 11">
    <name type="scientific">Mortierella alpina</name>
    <name type="common">Oleaginous fungus</name>
    <name type="synonym">Mortierella renispora</name>
    <dbReference type="NCBI Taxonomy" id="64518"/>
    <lineage>
        <taxon>Eukaryota</taxon>
        <taxon>Fungi</taxon>
        <taxon>Fungi incertae sedis</taxon>
        <taxon>Mucoromycota</taxon>
        <taxon>Mortierellomycotina</taxon>
        <taxon>Mortierellomycetes</taxon>
        <taxon>Mortierellales</taxon>
        <taxon>Mortierellaceae</taxon>
        <taxon>Mortierella</taxon>
    </lineage>
</organism>
<gene>
    <name evidence="10" type="primary">NPC2_2</name>
    <name evidence="10" type="ORF">BGZ70_010449</name>
</gene>
<protein>
    <recommendedName>
        <fullName evidence="4">Phosphatidylglycerol/phosphatidylinositol transfer protein</fullName>
    </recommendedName>
</protein>
<accession>A0A9P6IZ54</accession>
<evidence type="ECO:0000313" key="10">
    <source>
        <dbReference type="EMBL" id="KAF9954796.1"/>
    </source>
</evidence>
<dbReference type="InterPro" id="IPR036846">
    <property type="entry name" value="GM2-AP_sf"/>
</dbReference>
<feature type="chain" id="PRO_5040475014" description="Phosphatidylglycerol/phosphatidylinositol transfer protein" evidence="8">
    <location>
        <begin position="20"/>
        <end position="146"/>
    </location>
</feature>
<sequence>MKFFAAVAAIVALASTASAALSTCGTASDDFQLTGLTYTPNPPKINQKVCVNVKGKLNKDVTAGAKIKVTATVWGINVYDQTSDLCAALVGGPNPCPISTNATEVTHCIDVPSSVPSGVSINLKAIATNAGGSRLFCVGGPLTFSK</sequence>
<dbReference type="InterPro" id="IPR039670">
    <property type="entry name" value="NPC2-like"/>
</dbReference>
<dbReference type="AlphaFoldDB" id="A0A9P6IZ54"/>
<reference evidence="10" key="1">
    <citation type="journal article" date="2020" name="Fungal Divers.">
        <title>Resolving the Mortierellaceae phylogeny through synthesis of multi-gene phylogenetics and phylogenomics.</title>
        <authorList>
            <person name="Vandepol N."/>
            <person name="Liber J."/>
            <person name="Desiro A."/>
            <person name="Na H."/>
            <person name="Kennedy M."/>
            <person name="Barry K."/>
            <person name="Grigoriev I.V."/>
            <person name="Miller A.N."/>
            <person name="O'Donnell K."/>
            <person name="Stajich J.E."/>
            <person name="Bonito G."/>
        </authorList>
    </citation>
    <scope>NUCLEOTIDE SEQUENCE</scope>
    <source>
        <strain evidence="10">CK1249</strain>
    </source>
</reference>
<dbReference type="Gene3D" id="2.70.220.10">
    <property type="entry name" value="Ganglioside GM2 activator"/>
    <property type="match status" value="1"/>
</dbReference>
<dbReference type="SUPFAM" id="SSF81296">
    <property type="entry name" value="E set domains"/>
    <property type="match status" value="1"/>
</dbReference>
<dbReference type="Pfam" id="PF02221">
    <property type="entry name" value="E1_DerP2_DerF2"/>
    <property type="match status" value="1"/>
</dbReference>
<keyword evidence="5" id="KW-0813">Transport</keyword>
<dbReference type="InterPro" id="IPR003172">
    <property type="entry name" value="ML_dom"/>
</dbReference>